<dbReference type="InterPro" id="IPR011650">
    <property type="entry name" value="Peptidase_M20_dimer"/>
</dbReference>
<dbReference type="EMBL" id="JADLZT010000001">
    <property type="protein sequence ID" value="MBF6022685.1"/>
    <property type="molecule type" value="Genomic_DNA"/>
</dbReference>
<comment type="caution">
    <text evidence="5">The sequence shown here is derived from an EMBL/GenBank/DDBJ whole genome shotgun (WGS) entry which is preliminary data.</text>
</comment>
<dbReference type="Proteomes" id="UP001429984">
    <property type="component" value="Unassembled WGS sequence"/>
</dbReference>
<evidence type="ECO:0000313" key="5">
    <source>
        <dbReference type="EMBL" id="MBF6022685.1"/>
    </source>
</evidence>
<evidence type="ECO:0000259" key="4">
    <source>
        <dbReference type="Pfam" id="PF07687"/>
    </source>
</evidence>
<proteinExistence type="predicted"/>
<keyword evidence="6" id="KW-1185">Reference proteome</keyword>
<evidence type="ECO:0000256" key="3">
    <source>
        <dbReference type="ARBA" id="ARBA00022801"/>
    </source>
</evidence>
<sequence>MDASKVDRYVGEKWDDEIVPQLVEYIRIPNKSPMFDADWVKHGYMDDAVGLMERWAKAQPIPGMKVEVVRLEGRTPLIFIDIPAANGGSNDDCVLLYGHLDKQPEMTGWDADLGPWKPVIKGDRLYGRGGADDGYAIFGSLAAILALQEQSLPHARCVVLIEACEESGSYDLPAYVDHLAGRIGKPSLVVCLDSGCGNYDQLWCTTSLRGLTGGNFTVKVLSEGVHSGDASGIVPSSFRLLRQILSRIEDEKTGRILIDGMHAEIPAERLAQAREAARVLDTAVFDKFPFLPGMKPMDDELAELVLNRTWRPALSVTGVDGMPPLSSAGNVLRPHTSVKLSLRLPPTLDGKKAGEMLKQELMRDPPNGAHVSLDLEKASTGWNAPAQSPWLTKAIDASSREFFGQPAMYMGEGGTIPFMGMLGEKFPGAQFMITGVLGPHSNAHGPNEFLHIPMGKRVTACVSRVIAEHHLASQRGETTGVSAVAGGEHHGDHGCC</sequence>
<dbReference type="PANTHER" id="PTHR43270">
    <property type="entry name" value="BETA-ALA-HIS DIPEPTIDASE"/>
    <property type="match status" value="1"/>
</dbReference>
<evidence type="ECO:0000256" key="2">
    <source>
        <dbReference type="ARBA" id="ARBA00022723"/>
    </source>
</evidence>
<dbReference type="InterPro" id="IPR051458">
    <property type="entry name" value="Cyt/Met_Dipeptidase"/>
</dbReference>
<dbReference type="PANTHER" id="PTHR43270:SF4">
    <property type="entry name" value="CARNOSINE DIPEPTIDASE 2, ISOFORM A"/>
    <property type="match status" value="1"/>
</dbReference>
<dbReference type="InterPro" id="IPR002933">
    <property type="entry name" value="Peptidase_M20"/>
</dbReference>
<keyword evidence="1" id="KW-0645">Protease</keyword>
<reference evidence="5 6" key="1">
    <citation type="submission" date="2020-11" db="EMBL/GenBank/DDBJ databases">
        <title>Draft Genome Sequence and Secondary Metabolite Biosynthetic Potential of the Lysobacter niastensis Type strain DSM 18481.</title>
        <authorList>
            <person name="Turrini P."/>
            <person name="Artuso I."/>
            <person name="Tescari M."/>
            <person name="Lugli G.A."/>
            <person name="Frangipani E."/>
            <person name="Ventura M."/>
            <person name="Visca P."/>
        </authorList>
    </citation>
    <scope>NUCLEOTIDE SEQUENCE [LARGE SCALE GENOMIC DNA]</scope>
    <source>
        <strain evidence="5 6">DSM 18481</strain>
    </source>
</reference>
<name>A0ABS0B2I0_9GAMM</name>
<accession>A0ABS0B2I0</accession>
<organism evidence="5 6">
    <name type="scientific">Lysobacter niastensis</name>
    <dbReference type="NCBI Taxonomy" id="380629"/>
    <lineage>
        <taxon>Bacteria</taxon>
        <taxon>Pseudomonadati</taxon>
        <taxon>Pseudomonadota</taxon>
        <taxon>Gammaproteobacteria</taxon>
        <taxon>Lysobacterales</taxon>
        <taxon>Lysobacteraceae</taxon>
        <taxon>Lysobacter</taxon>
    </lineage>
</organism>
<evidence type="ECO:0000313" key="6">
    <source>
        <dbReference type="Proteomes" id="UP001429984"/>
    </source>
</evidence>
<gene>
    <name evidence="5" type="ORF">IU514_01450</name>
</gene>
<evidence type="ECO:0000256" key="1">
    <source>
        <dbReference type="ARBA" id="ARBA00022670"/>
    </source>
</evidence>
<dbReference type="Gene3D" id="3.40.630.10">
    <property type="entry name" value="Zn peptidases"/>
    <property type="match status" value="1"/>
</dbReference>
<feature type="domain" description="Peptidase M20 dimerisation" evidence="4">
    <location>
        <begin position="207"/>
        <end position="366"/>
    </location>
</feature>
<dbReference type="CDD" id="cd05682">
    <property type="entry name" value="M20_dipept_dapE"/>
    <property type="match status" value="1"/>
</dbReference>
<protein>
    <submittedName>
        <fullName evidence="5">M20 family metallopeptidase</fullName>
    </submittedName>
</protein>
<dbReference type="Gene3D" id="3.30.70.360">
    <property type="match status" value="1"/>
</dbReference>
<dbReference type="RefSeq" id="WP_194929282.1">
    <property type="nucleotide sequence ID" value="NZ_JADLZT010000001.1"/>
</dbReference>
<dbReference type="SUPFAM" id="SSF53187">
    <property type="entry name" value="Zn-dependent exopeptidases"/>
    <property type="match status" value="1"/>
</dbReference>
<dbReference type="Pfam" id="PF07687">
    <property type="entry name" value="M20_dimer"/>
    <property type="match status" value="1"/>
</dbReference>
<keyword evidence="2" id="KW-0479">Metal-binding</keyword>
<keyword evidence="3" id="KW-0378">Hydrolase</keyword>
<dbReference type="Pfam" id="PF01546">
    <property type="entry name" value="Peptidase_M20"/>
    <property type="match status" value="1"/>
</dbReference>